<comment type="similarity">
    <text evidence="4">Belongs to the zinc-containing alcohol dehydrogenase family.</text>
</comment>
<evidence type="ECO:0000313" key="7">
    <source>
        <dbReference type="EMBL" id="MST95500.1"/>
    </source>
</evidence>
<dbReference type="Gene3D" id="3.40.50.720">
    <property type="entry name" value="NAD(P)-binding Rossmann-like Domain"/>
    <property type="match status" value="1"/>
</dbReference>
<dbReference type="InterPro" id="IPR011032">
    <property type="entry name" value="GroES-like_sf"/>
</dbReference>
<evidence type="ECO:0000256" key="1">
    <source>
        <dbReference type="ARBA" id="ARBA00022723"/>
    </source>
</evidence>
<dbReference type="PANTHER" id="PTHR43401">
    <property type="entry name" value="L-THREONINE 3-DEHYDROGENASE"/>
    <property type="match status" value="1"/>
</dbReference>
<keyword evidence="1 4" id="KW-0479">Metal-binding</keyword>
<dbReference type="RefSeq" id="WP_106053053.1">
    <property type="nucleotide sequence ID" value="NZ_CALXOB010000042.1"/>
</dbReference>
<dbReference type="Pfam" id="PF08240">
    <property type="entry name" value="ADH_N"/>
    <property type="match status" value="1"/>
</dbReference>
<comment type="caution">
    <text evidence="7">The sequence shown here is derived from an EMBL/GenBank/DDBJ whole genome shotgun (WGS) entry which is preliminary data.</text>
</comment>
<dbReference type="GO" id="GO:0016491">
    <property type="term" value="F:oxidoreductase activity"/>
    <property type="evidence" value="ECO:0007669"/>
    <property type="project" value="UniProtKB-KW"/>
</dbReference>
<sequence>MKQIVMAGPRKSRIIDVPIPEITDDQLLVKVTYTGMCHSEWYPWTVARPGEVFGHETVGVVAKCGRNVTEFREGDRVTGLGGGGYREYIVMEPDKTCRVPDNLKDEDAIVEPLACLLSAAMKMPWTTLGDPVAVVGAGYMGLGMITLFKAMGYGDIIAIDKRPEARENARKMGATEVLAPEEIPAEYRLDWKAIGTPDLTRDGHKTDIFGIGFPHVMEFTGTQDGLQLAGELVCAHGRLGIGGYHNDGPRTIDYKLWNFKAMDTINCHERRIMYEAGLCKRCLMLLSRGIWKFTGVTNHIYSMEEFDKANEDMELHRDGFIKGAVRC</sequence>
<evidence type="ECO:0000313" key="8">
    <source>
        <dbReference type="Proteomes" id="UP000435649"/>
    </source>
</evidence>
<protein>
    <submittedName>
        <fullName evidence="7">Alcohol dehydrogenase catalytic domain-containing protein</fullName>
    </submittedName>
</protein>
<dbReference type="GO" id="GO:0008270">
    <property type="term" value="F:zinc ion binding"/>
    <property type="evidence" value="ECO:0007669"/>
    <property type="project" value="InterPro"/>
</dbReference>
<keyword evidence="8" id="KW-1185">Reference proteome</keyword>
<dbReference type="SUPFAM" id="SSF51735">
    <property type="entry name" value="NAD(P)-binding Rossmann-fold domains"/>
    <property type="match status" value="1"/>
</dbReference>
<dbReference type="PANTHER" id="PTHR43401:SF2">
    <property type="entry name" value="L-THREONINE 3-DEHYDROGENASE"/>
    <property type="match status" value="1"/>
</dbReference>
<name>A0A844FW81_9BACT</name>
<evidence type="ECO:0000256" key="2">
    <source>
        <dbReference type="ARBA" id="ARBA00022833"/>
    </source>
</evidence>
<keyword evidence="3" id="KW-0560">Oxidoreductase</keyword>
<feature type="domain" description="Alcohol dehydrogenase-like C-terminal" evidence="5">
    <location>
        <begin position="141"/>
        <end position="259"/>
    </location>
</feature>
<dbReference type="InterPro" id="IPR013154">
    <property type="entry name" value="ADH-like_N"/>
</dbReference>
<evidence type="ECO:0000256" key="3">
    <source>
        <dbReference type="ARBA" id="ARBA00023002"/>
    </source>
</evidence>
<dbReference type="Pfam" id="PF00107">
    <property type="entry name" value="ADH_zinc_N"/>
    <property type="match status" value="1"/>
</dbReference>
<dbReference type="InterPro" id="IPR013149">
    <property type="entry name" value="ADH-like_C"/>
</dbReference>
<accession>A0A844FW81</accession>
<evidence type="ECO:0000256" key="4">
    <source>
        <dbReference type="RuleBase" id="RU361277"/>
    </source>
</evidence>
<dbReference type="SUPFAM" id="SSF50129">
    <property type="entry name" value="GroES-like"/>
    <property type="match status" value="1"/>
</dbReference>
<dbReference type="AlphaFoldDB" id="A0A844FW81"/>
<dbReference type="InterPro" id="IPR002328">
    <property type="entry name" value="ADH_Zn_CS"/>
</dbReference>
<comment type="cofactor">
    <cofactor evidence="4">
        <name>Zn(2+)</name>
        <dbReference type="ChEBI" id="CHEBI:29105"/>
    </cofactor>
</comment>
<proteinExistence type="inferred from homology"/>
<dbReference type="InterPro" id="IPR050129">
    <property type="entry name" value="Zn_alcohol_dh"/>
</dbReference>
<dbReference type="PROSITE" id="PS00059">
    <property type="entry name" value="ADH_ZINC"/>
    <property type="match status" value="1"/>
</dbReference>
<keyword evidence="2 4" id="KW-0862">Zinc</keyword>
<evidence type="ECO:0000259" key="5">
    <source>
        <dbReference type="Pfam" id="PF00107"/>
    </source>
</evidence>
<dbReference type="Proteomes" id="UP000435649">
    <property type="component" value="Unassembled WGS sequence"/>
</dbReference>
<reference evidence="7 8" key="1">
    <citation type="submission" date="2019-08" db="EMBL/GenBank/DDBJ databases">
        <title>In-depth cultivation of the pig gut microbiome towards novel bacterial diversity and tailored functional studies.</title>
        <authorList>
            <person name="Wylensek D."/>
            <person name="Hitch T.C.A."/>
            <person name="Clavel T."/>
        </authorList>
    </citation>
    <scope>NUCLEOTIDE SEQUENCE [LARGE SCALE GENOMIC DNA]</scope>
    <source>
        <strain evidence="7 8">BBE-744-WT-12</strain>
    </source>
</reference>
<evidence type="ECO:0000259" key="6">
    <source>
        <dbReference type="Pfam" id="PF08240"/>
    </source>
</evidence>
<organism evidence="7 8">
    <name type="scientific">Victivallis lenta</name>
    <dbReference type="NCBI Taxonomy" id="2606640"/>
    <lineage>
        <taxon>Bacteria</taxon>
        <taxon>Pseudomonadati</taxon>
        <taxon>Lentisphaerota</taxon>
        <taxon>Lentisphaeria</taxon>
        <taxon>Victivallales</taxon>
        <taxon>Victivallaceae</taxon>
        <taxon>Victivallis</taxon>
    </lineage>
</organism>
<dbReference type="InterPro" id="IPR036291">
    <property type="entry name" value="NAD(P)-bd_dom_sf"/>
</dbReference>
<gene>
    <name evidence="7" type="ORF">FYJ85_00365</name>
</gene>
<dbReference type="EMBL" id="VUNS01000001">
    <property type="protein sequence ID" value="MST95500.1"/>
    <property type="molecule type" value="Genomic_DNA"/>
</dbReference>
<feature type="domain" description="Alcohol dehydrogenase-like N-terminal" evidence="6">
    <location>
        <begin position="24"/>
        <end position="101"/>
    </location>
</feature>
<dbReference type="Gene3D" id="3.90.180.10">
    <property type="entry name" value="Medium-chain alcohol dehydrogenases, catalytic domain"/>
    <property type="match status" value="2"/>
</dbReference>